<sequence length="276" mass="29169">MTKADVSLAGLLAVRREVQERRPLIHCITNPISINDCANAVLAAGAKPIMAEHPAEVAGVTATAAALAVNLGNITDSRMAAMRVSGKVASERKLPSVLDLVGVGCSRLRLDFAREFIAECRPAVIKGNMSEIKTLSKGESHAQGIDAGEQDSLTGDNMADTLRWLRELSLATGAVITVTGRVDVITDGRIVFLLENGCDMLARITGTGCMLNVLVASFISTGRILAGAVLATAFLGICGELSLPVKGTGMFRANLLDTIYSLTDEEFSKAIRWTVV</sequence>
<dbReference type="PIRSF" id="PIRSF000513">
    <property type="entry name" value="Thz_kinase"/>
    <property type="match status" value="1"/>
</dbReference>
<dbReference type="OrthoDB" id="9778146at2"/>
<keyword evidence="6 11" id="KW-0547">Nucleotide-binding</keyword>
<dbReference type="PRINTS" id="PR01099">
    <property type="entry name" value="HYETHTZKNASE"/>
</dbReference>
<feature type="binding site" evidence="11">
    <location>
        <position position="126"/>
    </location>
    <ligand>
        <name>ATP</name>
        <dbReference type="ChEBI" id="CHEBI:30616"/>
    </ligand>
</feature>
<comment type="similarity">
    <text evidence="11">Belongs to the Thz kinase family.</text>
</comment>
<keyword evidence="9 11" id="KW-0460">Magnesium</keyword>
<dbReference type="Proteomes" id="UP000198847">
    <property type="component" value="Unassembled WGS sequence"/>
</dbReference>
<dbReference type="EMBL" id="FODY01000009">
    <property type="protein sequence ID" value="SEP06381.1"/>
    <property type="molecule type" value="Genomic_DNA"/>
</dbReference>
<feature type="binding site" evidence="11">
    <location>
        <position position="206"/>
    </location>
    <ligand>
        <name>substrate</name>
    </ligand>
</feature>
<gene>
    <name evidence="11" type="primary">thiM</name>
    <name evidence="12" type="ORF">SAMN04490178_109113</name>
</gene>
<evidence type="ECO:0000256" key="9">
    <source>
        <dbReference type="ARBA" id="ARBA00022842"/>
    </source>
</evidence>
<keyword evidence="13" id="KW-1185">Reference proteome</keyword>
<accession>A0A1H8UT85</accession>
<keyword evidence="5 11" id="KW-0479">Metal-binding</keyword>
<dbReference type="Gene3D" id="3.40.1190.20">
    <property type="match status" value="1"/>
</dbReference>
<reference evidence="12 13" key="1">
    <citation type="submission" date="2016-10" db="EMBL/GenBank/DDBJ databases">
        <authorList>
            <person name="de Groot N.N."/>
        </authorList>
    </citation>
    <scope>NUCLEOTIDE SEQUENCE [LARGE SCALE GENOMIC DNA]</scope>
    <source>
        <strain evidence="12 13">DSM 13305</strain>
    </source>
</reference>
<comment type="catalytic activity">
    <reaction evidence="1 11">
        <text>5-(2-hydroxyethyl)-4-methylthiazole + ATP = 4-methyl-5-(2-phosphooxyethyl)-thiazole + ADP + H(+)</text>
        <dbReference type="Rhea" id="RHEA:24212"/>
        <dbReference type="ChEBI" id="CHEBI:15378"/>
        <dbReference type="ChEBI" id="CHEBI:17957"/>
        <dbReference type="ChEBI" id="CHEBI:30616"/>
        <dbReference type="ChEBI" id="CHEBI:58296"/>
        <dbReference type="ChEBI" id="CHEBI:456216"/>
        <dbReference type="EC" id="2.7.1.50"/>
    </reaction>
</comment>
<evidence type="ECO:0000256" key="4">
    <source>
        <dbReference type="ARBA" id="ARBA00022679"/>
    </source>
</evidence>
<evidence type="ECO:0000256" key="5">
    <source>
        <dbReference type="ARBA" id="ARBA00022723"/>
    </source>
</evidence>
<evidence type="ECO:0000256" key="8">
    <source>
        <dbReference type="ARBA" id="ARBA00022840"/>
    </source>
</evidence>
<evidence type="ECO:0000313" key="13">
    <source>
        <dbReference type="Proteomes" id="UP000198847"/>
    </source>
</evidence>
<dbReference type="GO" id="GO:0005524">
    <property type="term" value="F:ATP binding"/>
    <property type="evidence" value="ECO:0007669"/>
    <property type="project" value="UniProtKB-UniRule"/>
</dbReference>
<dbReference type="AlphaFoldDB" id="A0A1H8UT85"/>
<feature type="binding site" evidence="11">
    <location>
        <position position="50"/>
    </location>
    <ligand>
        <name>substrate</name>
    </ligand>
</feature>
<evidence type="ECO:0000256" key="2">
    <source>
        <dbReference type="ARBA" id="ARBA00001946"/>
    </source>
</evidence>
<evidence type="ECO:0000256" key="11">
    <source>
        <dbReference type="HAMAP-Rule" id="MF_00228"/>
    </source>
</evidence>
<name>A0A1H8UT85_9FIRM</name>
<keyword evidence="8 11" id="KW-0067">ATP-binding</keyword>
<keyword evidence="4 11" id="KW-0808">Transferase</keyword>
<dbReference type="InterPro" id="IPR000417">
    <property type="entry name" value="Hyethyz_kinase"/>
</dbReference>
<keyword evidence="10 11" id="KW-0784">Thiamine biosynthesis</keyword>
<dbReference type="UniPathway" id="UPA00060">
    <property type="reaction ID" value="UER00139"/>
</dbReference>
<evidence type="ECO:0000256" key="7">
    <source>
        <dbReference type="ARBA" id="ARBA00022777"/>
    </source>
</evidence>
<comment type="cofactor">
    <cofactor evidence="2 11">
        <name>Mg(2+)</name>
        <dbReference type="ChEBI" id="CHEBI:18420"/>
    </cofactor>
</comment>
<dbReference type="GO" id="GO:0009229">
    <property type="term" value="P:thiamine diphosphate biosynthetic process"/>
    <property type="evidence" value="ECO:0007669"/>
    <property type="project" value="UniProtKB-UniRule"/>
</dbReference>
<evidence type="ECO:0000256" key="1">
    <source>
        <dbReference type="ARBA" id="ARBA00001771"/>
    </source>
</evidence>
<evidence type="ECO:0000256" key="10">
    <source>
        <dbReference type="ARBA" id="ARBA00022977"/>
    </source>
</evidence>
<protein>
    <recommendedName>
        <fullName evidence="11">Hydroxyethylthiazole kinase</fullName>
        <ecNumber evidence="11">2.7.1.50</ecNumber>
    </recommendedName>
    <alternativeName>
        <fullName evidence="11">4-methyl-5-beta-hydroxyethylthiazole kinase</fullName>
        <shortName evidence="11">TH kinase</shortName>
        <shortName evidence="11">Thz kinase</shortName>
    </alternativeName>
</protein>
<dbReference type="STRING" id="112903.SAMN04490178_109113"/>
<dbReference type="EC" id="2.7.1.50" evidence="11"/>
<dbReference type="GO" id="GO:0009228">
    <property type="term" value="P:thiamine biosynthetic process"/>
    <property type="evidence" value="ECO:0007669"/>
    <property type="project" value="UniProtKB-KW"/>
</dbReference>
<evidence type="ECO:0000256" key="6">
    <source>
        <dbReference type="ARBA" id="ARBA00022741"/>
    </source>
</evidence>
<feature type="binding site" evidence="11">
    <location>
        <position position="179"/>
    </location>
    <ligand>
        <name>ATP</name>
        <dbReference type="ChEBI" id="CHEBI:30616"/>
    </ligand>
</feature>
<dbReference type="Pfam" id="PF02110">
    <property type="entry name" value="HK"/>
    <property type="match status" value="1"/>
</dbReference>
<organism evidence="12 13">
    <name type="scientific">Propionispora vibrioides</name>
    <dbReference type="NCBI Taxonomy" id="112903"/>
    <lineage>
        <taxon>Bacteria</taxon>
        <taxon>Bacillati</taxon>
        <taxon>Bacillota</taxon>
        <taxon>Negativicutes</taxon>
        <taxon>Selenomonadales</taxon>
        <taxon>Sporomusaceae</taxon>
        <taxon>Propionispora</taxon>
    </lineage>
</organism>
<dbReference type="NCBIfam" id="NF006830">
    <property type="entry name" value="PRK09355.1"/>
    <property type="match status" value="1"/>
</dbReference>
<dbReference type="RefSeq" id="WP_091746295.1">
    <property type="nucleotide sequence ID" value="NZ_FODY01000009.1"/>
</dbReference>
<dbReference type="SUPFAM" id="SSF53613">
    <property type="entry name" value="Ribokinase-like"/>
    <property type="match status" value="1"/>
</dbReference>
<proteinExistence type="inferred from homology"/>
<dbReference type="GO" id="GO:0000287">
    <property type="term" value="F:magnesium ion binding"/>
    <property type="evidence" value="ECO:0007669"/>
    <property type="project" value="UniProtKB-UniRule"/>
</dbReference>
<evidence type="ECO:0000313" key="12">
    <source>
        <dbReference type="EMBL" id="SEP06381.1"/>
    </source>
</evidence>
<dbReference type="GO" id="GO:0004417">
    <property type="term" value="F:hydroxyethylthiazole kinase activity"/>
    <property type="evidence" value="ECO:0007669"/>
    <property type="project" value="UniProtKB-UniRule"/>
</dbReference>
<dbReference type="InterPro" id="IPR029056">
    <property type="entry name" value="Ribokinase-like"/>
</dbReference>
<dbReference type="CDD" id="cd01170">
    <property type="entry name" value="THZ_kinase"/>
    <property type="match status" value="1"/>
</dbReference>
<dbReference type="HAMAP" id="MF_00228">
    <property type="entry name" value="Thz_kinase"/>
    <property type="match status" value="1"/>
</dbReference>
<comment type="function">
    <text evidence="11">Catalyzes the phosphorylation of the hydroxyl group of 4-methyl-5-beta-hydroxyethylthiazole (THZ).</text>
</comment>
<comment type="pathway">
    <text evidence="3 11">Cofactor biosynthesis; thiamine diphosphate biosynthesis; 4-methyl-5-(2-phosphoethyl)-thiazole from 5-(2-hydroxyethyl)-4-methylthiazole: step 1/1.</text>
</comment>
<evidence type="ECO:0000256" key="3">
    <source>
        <dbReference type="ARBA" id="ARBA00004868"/>
    </source>
</evidence>
<keyword evidence="7 11" id="KW-0418">Kinase</keyword>